<dbReference type="EMBL" id="OOIL02000326">
    <property type="protein sequence ID" value="VFQ63735.1"/>
    <property type="molecule type" value="Genomic_DNA"/>
</dbReference>
<name>A0A484KGZ4_9ASTE</name>
<dbReference type="PANTHER" id="PTHR36051">
    <property type="entry name" value="DYNAMIN"/>
    <property type="match status" value="1"/>
</dbReference>
<proteinExistence type="predicted"/>
<dbReference type="AlphaFoldDB" id="A0A484KGZ4"/>
<keyword evidence="2" id="KW-1185">Reference proteome</keyword>
<gene>
    <name evidence="1" type="ORF">CCAM_LOCUS5511</name>
</gene>
<evidence type="ECO:0000313" key="1">
    <source>
        <dbReference type="EMBL" id="VFQ63735.1"/>
    </source>
</evidence>
<protein>
    <submittedName>
        <fullName evidence="1">Uncharacterized protein</fullName>
    </submittedName>
</protein>
<organism evidence="1 2">
    <name type="scientific">Cuscuta campestris</name>
    <dbReference type="NCBI Taxonomy" id="132261"/>
    <lineage>
        <taxon>Eukaryota</taxon>
        <taxon>Viridiplantae</taxon>
        <taxon>Streptophyta</taxon>
        <taxon>Embryophyta</taxon>
        <taxon>Tracheophyta</taxon>
        <taxon>Spermatophyta</taxon>
        <taxon>Magnoliopsida</taxon>
        <taxon>eudicotyledons</taxon>
        <taxon>Gunneridae</taxon>
        <taxon>Pentapetalae</taxon>
        <taxon>asterids</taxon>
        <taxon>lamiids</taxon>
        <taxon>Solanales</taxon>
        <taxon>Convolvulaceae</taxon>
        <taxon>Cuscuteae</taxon>
        <taxon>Cuscuta</taxon>
        <taxon>Cuscuta subgen. Grammica</taxon>
        <taxon>Cuscuta sect. Cleistogrammica</taxon>
    </lineage>
</organism>
<evidence type="ECO:0000313" key="2">
    <source>
        <dbReference type="Proteomes" id="UP000595140"/>
    </source>
</evidence>
<accession>A0A484KGZ4</accession>
<dbReference type="Proteomes" id="UP000595140">
    <property type="component" value="Unassembled WGS sequence"/>
</dbReference>
<sequence length="105" mass="11902">MLNQVMVATRGATDAFSGVGRNVNNSLRRFGAKNIEVGIGCGIGFGHGFGIGMYQKIWPLYKHRIEFVLLLTFRQNIGDKCQVLLLSPEWHRRFNHVSLNSRQKL</sequence>
<dbReference type="PANTHER" id="PTHR36051:SF2">
    <property type="entry name" value="DYNAMIN"/>
    <property type="match status" value="1"/>
</dbReference>
<reference evidence="1 2" key="1">
    <citation type="submission" date="2018-04" db="EMBL/GenBank/DDBJ databases">
        <authorList>
            <person name="Vogel A."/>
        </authorList>
    </citation>
    <scope>NUCLEOTIDE SEQUENCE [LARGE SCALE GENOMIC DNA]</scope>
</reference>
<dbReference type="OrthoDB" id="1934430at2759"/>